<sequence>MGKLLPILVVVLSLGGGAAAGHFLRPAPAASEEAEVPHDPAPNAPTQDVVVTFRDGFVVPVLRDGRVWSHAILSLGVESGRSTEEKIYLREPVIRDGLNEALFLHASLGGFDGDFTDPLSMNRLRARLDDVLARTLGDDSARILIVSMARQAG</sequence>
<dbReference type="STRING" id="282197.SAMN04488517_10267"/>
<evidence type="ECO:0000313" key="1">
    <source>
        <dbReference type="EMBL" id="CTQ33238.1"/>
    </source>
</evidence>
<organism evidence="1 2">
    <name type="scientific">Jannaschia rubra</name>
    <dbReference type="NCBI Taxonomy" id="282197"/>
    <lineage>
        <taxon>Bacteria</taxon>
        <taxon>Pseudomonadati</taxon>
        <taxon>Pseudomonadota</taxon>
        <taxon>Alphaproteobacteria</taxon>
        <taxon>Rhodobacterales</taxon>
        <taxon>Roseobacteraceae</taxon>
        <taxon>Jannaschia</taxon>
    </lineage>
</organism>
<keyword evidence="2" id="KW-1185">Reference proteome</keyword>
<evidence type="ECO:0008006" key="3">
    <source>
        <dbReference type="Google" id="ProtNLM"/>
    </source>
</evidence>
<dbReference type="OrthoDB" id="7864548at2"/>
<dbReference type="Proteomes" id="UP000048908">
    <property type="component" value="Unassembled WGS sequence"/>
</dbReference>
<accession>A0A0M6XQU3</accession>
<gene>
    <name evidence="1" type="ORF">JAN5088_02019</name>
</gene>
<name>A0A0M6XQU3_9RHOB</name>
<dbReference type="EMBL" id="CXPG01000020">
    <property type="protein sequence ID" value="CTQ33238.1"/>
    <property type="molecule type" value="Genomic_DNA"/>
</dbReference>
<dbReference type="RefSeq" id="WP_055682671.1">
    <property type="nucleotide sequence ID" value="NZ_CANMUL010000001.1"/>
</dbReference>
<protein>
    <recommendedName>
        <fullName evidence="3">Flagellar basal body-associated protein FliL</fullName>
    </recommendedName>
</protein>
<dbReference type="AlphaFoldDB" id="A0A0M6XQU3"/>
<evidence type="ECO:0000313" key="2">
    <source>
        <dbReference type="Proteomes" id="UP000048908"/>
    </source>
</evidence>
<reference evidence="1 2" key="1">
    <citation type="submission" date="2015-07" db="EMBL/GenBank/DDBJ databases">
        <authorList>
            <person name="Noorani M."/>
        </authorList>
    </citation>
    <scope>NUCLEOTIDE SEQUENCE [LARGE SCALE GENOMIC DNA]</scope>
    <source>
        <strain evidence="1 2">CECT 5088</strain>
    </source>
</reference>
<proteinExistence type="predicted"/>